<name>A0ABQ5BIW0_9ASTR</name>
<accession>A0ABQ5BIW0</accession>
<protein>
    <submittedName>
        <fullName evidence="2">Uncharacterized protein</fullName>
    </submittedName>
</protein>
<reference evidence="2" key="1">
    <citation type="journal article" date="2022" name="Int. J. Mol. Sci.">
        <title>Draft Genome of Tanacetum Coccineum: Genomic Comparison of Closely Related Tanacetum-Family Plants.</title>
        <authorList>
            <person name="Yamashiro T."/>
            <person name="Shiraishi A."/>
            <person name="Nakayama K."/>
            <person name="Satake H."/>
        </authorList>
    </citation>
    <scope>NUCLEOTIDE SEQUENCE</scope>
</reference>
<feature type="non-terminal residue" evidence="2">
    <location>
        <position position="56"/>
    </location>
</feature>
<keyword evidence="1" id="KW-0472">Membrane</keyword>
<gene>
    <name evidence="2" type="ORF">Tco_0860406</name>
</gene>
<dbReference type="EMBL" id="BQNB010013224">
    <property type="protein sequence ID" value="GJT13364.1"/>
    <property type="molecule type" value="Genomic_DNA"/>
</dbReference>
<proteinExistence type="predicted"/>
<keyword evidence="1" id="KW-1133">Transmembrane helix</keyword>
<organism evidence="2 3">
    <name type="scientific">Tanacetum coccineum</name>
    <dbReference type="NCBI Taxonomy" id="301880"/>
    <lineage>
        <taxon>Eukaryota</taxon>
        <taxon>Viridiplantae</taxon>
        <taxon>Streptophyta</taxon>
        <taxon>Embryophyta</taxon>
        <taxon>Tracheophyta</taxon>
        <taxon>Spermatophyta</taxon>
        <taxon>Magnoliopsida</taxon>
        <taxon>eudicotyledons</taxon>
        <taxon>Gunneridae</taxon>
        <taxon>Pentapetalae</taxon>
        <taxon>asterids</taxon>
        <taxon>campanulids</taxon>
        <taxon>Asterales</taxon>
        <taxon>Asteraceae</taxon>
        <taxon>Asteroideae</taxon>
        <taxon>Anthemideae</taxon>
        <taxon>Anthemidinae</taxon>
        <taxon>Tanacetum</taxon>
    </lineage>
</organism>
<sequence>MAAEPQLLEAAGMVMMAVGDGEGQDGDDGGADDGGGVMVSAVVVLMASVGWQRRLD</sequence>
<keyword evidence="3" id="KW-1185">Reference proteome</keyword>
<evidence type="ECO:0000313" key="2">
    <source>
        <dbReference type="EMBL" id="GJT13364.1"/>
    </source>
</evidence>
<evidence type="ECO:0000313" key="3">
    <source>
        <dbReference type="Proteomes" id="UP001151760"/>
    </source>
</evidence>
<dbReference type="Proteomes" id="UP001151760">
    <property type="component" value="Unassembled WGS sequence"/>
</dbReference>
<reference evidence="2" key="2">
    <citation type="submission" date="2022-01" db="EMBL/GenBank/DDBJ databases">
        <authorList>
            <person name="Yamashiro T."/>
            <person name="Shiraishi A."/>
            <person name="Satake H."/>
            <person name="Nakayama K."/>
        </authorList>
    </citation>
    <scope>NUCLEOTIDE SEQUENCE</scope>
</reference>
<feature type="transmembrane region" description="Helical" evidence="1">
    <location>
        <begin position="34"/>
        <end position="51"/>
    </location>
</feature>
<evidence type="ECO:0000256" key="1">
    <source>
        <dbReference type="SAM" id="Phobius"/>
    </source>
</evidence>
<keyword evidence="1" id="KW-0812">Transmembrane</keyword>
<comment type="caution">
    <text evidence="2">The sequence shown here is derived from an EMBL/GenBank/DDBJ whole genome shotgun (WGS) entry which is preliminary data.</text>
</comment>